<feature type="domain" description="FAD-binding" evidence="6">
    <location>
        <begin position="8"/>
        <end position="334"/>
    </location>
</feature>
<evidence type="ECO:0000256" key="5">
    <source>
        <dbReference type="ARBA" id="ARBA00023033"/>
    </source>
</evidence>
<comment type="similarity">
    <text evidence="1">Belongs to the paxM FAD-dependent monooxygenase family.</text>
</comment>
<dbReference type="PANTHER" id="PTHR13789:SF309">
    <property type="entry name" value="PUTATIVE (AFU_ORTHOLOGUE AFUA_6G14510)-RELATED"/>
    <property type="match status" value="1"/>
</dbReference>
<dbReference type="GO" id="GO:0071949">
    <property type="term" value="F:FAD binding"/>
    <property type="evidence" value="ECO:0007669"/>
    <property type="project" value="InterPro"/>
</dbReference>
<dbReference type="InterPro" id="IPR050493">
    <property type="entry name" value="FAD-dep_Monooxygenase_BioMet"/>
</dbReference>
<keyword evidence="2" id="KW-0285">Flavoprotein</keyword>
<sequence length="420" mass="46586">MSSNTSLPILIIGAGVAGSVLAISLRQKGYEVILFEKYNGPAPGGASLNLAPNGLKVLNNLGLAKLLFSRGIAAPVEILSYRTHEKVLVNSDIPLAVKEHFGFPFAGVKRSVFLQYLLETVQAEGVDIRFGHALKDIDQGETSVLAKFENGQQVMGSILIGCDGLHSQTRITLFGQEIPEYTGLTQTAGLTRVSHHHRKMQNIFGDNIHMISYAVGKGQSDDNNNDSLISWAITRKEKEGRESWKTEDSDVLRKELIGQLHCEWDNGVLAEELVANAPAILKFGLYDRKELKTWYKDRVVLIGDAAHPTAPHLGQGANQALEDVKMLTELLFNHLPPSRFSTLTSIQDLNVAFETLNDKRISRTSTLVAKAREVGRLRVLPSNNVKAEKRNVMIREEWSQSNEILLQMYEKLFGYNSTIQ</sequence>
<dbReference type="AlphaFoldDB" id="A0AAV5AAH0"/>
<dbReference type="Pfam" id="PF01494">
    <property type="entry name" value="FAD_binding_3"/>
    <property type="match status" value="1"/>
</dbReference>
<dbReference type="GO" id="GO:0004497">
    <property type="term" value="F:monooxygenase activity"/>
    <property type="evidence" value="ECO:0007669"/>
    <property type="project" value="UniProtKB-KW"/>
</dbReference>
<dbReference type="EMBL" id="BPWL01000005">
    <property type="protein sequence ID" value="GJJ10473.1"/>
    <property type="molecule type" value="Genomic_DNA"/>
</dbReference>
<evidence type="ECO:0000259" key="6">
    <source>
        <dbReference type="Pfam" id="PF01494"/>
    </source>
</evidence>
<dbReference type="InterPro" id="IPR036188">
    <property type="entry name" value="FAD/NAD-bd_sf"/>
</dbReference>
<comment type="caution">
    <text evidence="7">The sequence shown here is derived from an EMBL/GenBank/DDBJ whole genome shotgun (WGS) entry which is preliminary data.</text>
</comment>
<dbReference type="Proteomes" id="UP001050691">
    <property type="component" value="Unassembled WGS sequence"/>
</dbReference>
<keyword evidence="5" id="KW-0503">Monooxygenase</keyword>
<dbReference type="PANTHER" id="PTHR13789">
    <property type="entry name" value="MONOOXYGENASE"/>
    <property type="match status" value="1"/>
</dbReference>
<reference evidence="7" key="1">
    <citation type="submission" date="2021-10" db="EMBL/GenBank/DDBJ databases">
        <title>De novo Genome Assembly of Clathrus columnatus (Basidiomycota, Fungi) Using Illumina and Nanopore Sequence Data.</title>
        <authorList>
            <person name="Ogiso-Tanaka E."/>
            <person name="Itagaki H."/>
            <person name="Hosoya T."/>
            <person name="Hosaka K."/>
        </authorList>
    </citation>
    <scope>NUCLEOTIDE SEQUENCE</scope>
    <source>
        <strain evidence="7">MO-923</strain>
    </source>
</reference>
<evidence type="ECO:0000313" key="7">
    <source>
        <dbReference type="EMBL" id="GJJ10473.1"/>
    </source>
</evidence>
<keyword evidence="8" id="KW-1185">Reference proteome</keyword>
<evidence type="ECO:0000256" key="2">
    <source>
        <dbReference type="ARBA" id="ARBA00022630"/>
    </source>
</evidence>
<dbReference type="InterPro" id="IPR002938">
    <property type="entry name" value="FAD-bd"/>
</dbReference>
<evidence type="ECO:0000256" key="3">
    <source>
        <dbReference type="ARBA" id="ARBA00022827"/>
    </source>
</evidence>
<protein>
    <recommendedName>
        <fullName evidence="6">FAD-binding domain-containing protein</fullName>
    </recommendedName>
</protein>
<dbReference type="SUPFAM" id="SSF51905">
    <property type="entry name" value="FAD/NAD(P)-binding domain"/>
    <property type="match status" value="1"/>
</dbReference>
<accession>A0AAV5AAH0</accession>
<keyword evidence="3" id="KW-0274">FAD</keyword>
<evidence type="ECO:0000313" key="8">
    <source>
        <dbReference type="Proteomes" id="UP001050691"/>
    </source>
</evidence>
<gene>
    <name evidence="7" type="ORF">Clacol_004699</name>
</gene>
<keyword evidence="4" id="KW-0560">Oxidoreductase</keyword>
<evidence type="ECO:0000256" key="1">
    <source>
        <dbReference type="ARBA" id="ARBA00007992"/>
    </source>
</evidence>
<dbReference type="Gene3D" id="3.50.50.60">
    <property type="entry name" value="FAD/NAD(P)-binding domain"/>
    <property type="match status" value="1"/>
</dbReference>
<dbReference type="PRINTS" id="PR00420">
    <property type="entry name" value="RNGMNOXGNASE"/>
</dbReference>
<organism evidence="7 8">
    <name type="scientific">Clathrus columnatus</name>
    <dbReference type="NCBI Taxonomy" id="1419009"/>
    <lineage>
        <taxon>Eukaryota</taxon>
        <taxon>Fungi</taxon>
        <taxon>Dikarya</taxon>
        <taxon>Basidiomycota</taxon>
        <taxon>Agaricomycotina</taxon>
        <taxon>Agaricomycetes</taxon>
        <taxon>Phallomycetidae</taxon>
        <taxon>Phallales</taxon>
        <taxon>Clathraceae</taxon>
        <taxon>Clathrus</taxon>
    </lineage>
</organism>
<evidence type="ECO:0000256" key="4">
    <source>
        <dbReference type="ARBA" id="ARBA00023002"/>
    </source>
</evidence>
<proteinExistence type="inferred from homology"/>
<name>A0AAV5AAH0_9AGAM</name>